<dbReference type="Proteomes" id="UP001392437">
    <property type="component" value="Unassembled WGS sequence"/>
</dbReference>
<dbReference type="InterPro" id="IPR001138">
    <property type="entry name" value="Zn2Cys6_DnaBD"/>
</dbReference>
<feature type="compositionally biased region" description="Low complexity" evidence="2">
    <location>
        <begin position="116"/>
        <end position="133"/>
    </location>
</feature>
<feature type="region of interest" description="Disordered" evidence="2">
    <location>
        <begin position="64"/>
        <end position="100"/>
    </location>
</feature>
<accession>A0AAW0RDL8</accession>
<feature type="compositionally biased region" description="Polar residues" evidence="2">
    <location>
        <begin position="221"/>
        <end position="244"/>
    </location>
</feature>
<feature type="compositionally biased region" description="Low complexity" evidence="2">
    <location>
        <begin position="443"/>
        <end position="454"/>
    </location>
</feature>
<evidence type="ECO:0000259" key="3">
    <source>
        <dbReference type="SMART" id="SM00066"/>
    </source>
</evidence>
<dbReference type="Gene3D" id="4.10.240.10">
    <property type="entry name" value="Zn(2)-C6 fungal-type DNA-binding domain"/>
    <property type="match status" value="1"/>
</dbReference>
<dbReference type="GO" id="GO:0000981">
    <property type="term" value="F:DNA-binding transcription factor activity, RNA polymerase II-specific"/>
    <property type="evidence" value="ECO:0007669"/>
    <property type="project" value="InterPro"/>
</dbReference>
<feature type="compositionally biased region" description="Low complexity" evidence="2">
    <location>
        <begin position="65"/>
        <end position="79"/>
    </location>
</feature>
<feature type="compositionally biased region" description="Basic and acidic residues" evidence="2">
    <location>
        <begin position="87"/>
        <end position="99"/>
    </location>
</feature>
<evidence type="ECO:0000256" key="2">
    <source>
        <dbReference type="SAM" id="MobiDB-lite"/>
    </source>
</evidence>
<feature type="region of interest" description="Disordered" evidence="2">
    <location>
        <begin position="209"/>
        <end position="245"/>
    </location>
</feature>
<feature type="compositionally biased region" description="Basic and acidic residues" evidence="2">
    <location>
        <begin position="520"/>
        <end position="533"/>
    </location>
</feature>
<dbReference type="GO" id="GO:0008270">
    <property type="term" value="F:zinc ion binding"/>
    <property type="evidence" value="ECO:0007669"/>
    <property type="project" value="InterPro"/>
</dbReference>
<feature type="domain" description="Zn(2)-C6 fungal-type" evidence="3">
    <location>
        <begin position="15"/>
        <end position="71"/>
    </location>
</feature>
<feature type="region of interest" description="Disordered" evidence="2">
    <location>
        <begin position="441"/>
        <end position="467"/>
    </location>
</feature>
<sequence length="616" mass="66404">MSSVAQTIPLSPAAQSRRSACDRCHQHKLKCERYDVGSVEGVADSSLTACKRCMKAKVQCRMATNSGSTDNNNNESNNNRGAKRKGTHNEDEGGHEKTPSADTIFSAAFPTNVDISPNQTTSSGPGGSSLPSTDDALLGNFGAFDFGTGDFSGRGAPALSPTLSVFGNAAPRTQGVLVEDGRGAHHSYLDGLDLTLFGDDSNPLQSNDILTTSSDDSLLSFQTPGPSTLPTSMEPDPSSSSYTMQDDCRRRLQSLHTTIFSELHHLSGADMDCLLSGRYDTTSLVHPESSSSCDDNGGFIQKLLFASERLIELVRILNLAYASVTYDHSHESYPSLSQACDACDSILSGHHHSHSATSTPRHPLHTAPRSQLPFLRSRRTSSAFSPPPAPPPQPTASSVVDLPVIVSFLTCYVGLMVIYRNVLTQALNSLRSTDQYRYLRTRPGSSGSPIAGSSFVKGSAGDTAAVGRRGVPPLSALGVSYDAGSSNSGSPQQALRIRILTEVLSHMIERVEDAWDSVTTDEHGDLGCEEDKHSYHHHHQQQQQQPHSRHGVGSRRQQETVSKVLFGRTGTTGLLEQMLAYEGFHTGEEEGWKSGQRCIMALLKTMRKLVRDGGFK</sequence>
<dbReference type="CDD" id="cd00067">
    <property type="entry name" value="GAL4"/>
    <property type="match status" value="1"/>
</dbReference>
<evidence type="ECO:0000313" key="4">
    <source>
        <dbReference type="EMBL" id="KAK8133025.1"/>
    </source>
</evidence>
<comment type="caution">
    <text evidence="4">The sequence shown here is derived from an EMBL/GenBank/DDBJ whole genome shotgun (WGS) entry which is preliminary data.</text>
</comment>
<proteinExistence type="predicted"/>
<protein>
    <recommendedName>
        <fullName evidence="3">Zn(2)-C6 fungal-type domain-containing protein</fullName>
    </recommendedName>
</protein>
<keyword evidence="5" id="KW-1185">Reference proteome</keyword>
<dbReference type="InterPro" id="IPR036864">
    <property type="entry name" value="Zn2-C6_fun-type_DNA-bd_sf"/>
</dbReference>
<dbReference type="SMART" id="SM00066">
    <property type="entry name" value="GAL4"/>
    <property type="match status" value="1"/>
</dbReference>
<evidence type="ECO:0000313" key="5">
    <source>
        <dbReference type="Proteomes" id="UP001392437"/>
    </source>
</evidence>
<evidence type="ECO:0000256" key="1">
    <source>
        <dbReference type="ARBA" id="ARBA00023242"/>
    </source>
</evidence>
<feature type="compositionally biased region" description="Low complexity" evidence="2">
    <location>
        <begin position="210"/>
        <end position="220"/>
    </location>
</feature>
<name>A0AAW0RDL8_9PEZI</name>
<gene>
    <name evidence="4" type="ORF">PG999_001198</name>
</gene>
<keyword evidence="1" id="KW-0539">Nucleus</keyword>
<dbReference type="AlphaFoldDB" id="A0AAW0RDL8"/>
<dbReference type="EMBL" id="JAQQWP010000001">
    <property type="protein sequence ID" value="KAK8133025.1"/>
    <property type="molecule type" value="Genomic_DNA"/>
</dbReference>
<feature type="region of interest" description="Disordered" evidence="2">
    <location>
        <begin position="520"/>
        <end position="558"/>
    </location>
</feature>
<feature type="region of interest" description="Disordered" evidence="2">
    <location>
        <begin position="112"/>
        <end position="134"/>
    </location>
</feature>
<reference evidence="4 5" key="1">
    <citation type="submission" date="2023-01" db="EMBL/GenBank/DDBJ databases">
        <title>Analysis of 21 Apiospora genomes using comparative genomics revels a genus with tremendous synthesis potential of carbohydrate active enzymes and secondary metabolites.</title>
        <authorList>
            <person name="Sorensen T."/>
        </authorList>
    </citation>
    <scope>NUCLEOTIDE SEQUENCE [LARGE SCALE GENOMIC DNA]</scope>
    <source>
        <strain evidence="4 5">CBS 117206</strain>
    </source>
</reference>
<dbReference type="SUPFAM" id="SSF57701">
    <property type="entry name" value="Zn2/Cys6 DNA-binding domain"/>
    <property type="match status" value="1"/>
</dbReference>
<organism evidence="4 5">
    <name type="scientific">Apiospora kogelbergensis</name>
    <dbReference type="NCBI Taxonomy" id="1337665"/>
    <lineage>
        <taxon>Eukaryota</taxon>
        <taxon>Fungi</taxon>
        <taxon>Dikarya</taxon>
        <taxon>Ascomycota</taxon>
        <taxon>Pezizomycotina</taxon>
        <taxon>Sordariomycetes</taxon>
        <taxon>Xylariomycetidae</taxon>
        <taxon>Amphisphaeriales</taxon>
        <taxon>Apiosporaceae</taxon>
        <taxon>Apiospora</taxon>
    </lineage>
</organism>